<evidence type="ECO:0000313" key="1">
    <source>
        <dbReference type="EMBL" id="MBD0832460.1"/>
    </source>
</evidence>
<reference evidence="1 2" key="1">
    <citation type="submission" date="2020-09" db="EMBL/GenBank/DDBJ databases">
        <title>TT11 complete genome.</title>
        <authorList>
            <person name="Wu Z."/>
        </authorList>
    </citation>
    <scope>NUCLEOTIDE SEQUENCE [LARGE SCALE GENOMIC DNA]</scope>
    <source>
        <strain evidence="1 2">TT11</strain>
    </source>
</reference>
<dbReference type="Proteomes" id="UP000600588">
    <property type="component" value="Unassembled WGS sequence"/>
</dbReference>
<dbReference type="Pfam" id="PF19630">
    <property type="entry name" value="DUF6134"/>
    <property type="match status" value="1"/>
</dbReference>
<name>A0A8J6Q892_9FLAO</name>
<organism evidence="1 2">
    <name type="scientific">Aestuariibaculum sediminum</name>
    <dbReference type="NCBI Taxonomy" id="2770637"/>
    <lineage>
        <taxon>Bacteria</taxon>
        <taxon>Pseudomonadati</taxon>
        <taxon>Bacteroidota</taxon>
        <taxon>Flavobacteriia</taxon>
        <taxon>Flavobacteriales</taxon>
        <taxon>Flavobacteriaceae</taxon>
    </lineage>
</organism>
<sequence length="230" mass="26409">MIPALILYLIRRMKYGSDASNDFEKIREIILKIKSVLFFFIVSSACAINTISKTEILTYKVVKNNTTIGYIHIEKHVNQDVITYDLKSNVEVKLLVKVSVSSSEKSVYKDGVLLYSSVYRKINGKVKANHKVIRETEQYAVIDNNEKKFIELSKLSKGLVALYFEEPKEVRKVYCDNLKQAVSVTPVRVGCYRVDFERGKYNVFHYKNGECIKIEAISNMFKVTLIPVLS</sequence>
<accession>A0A8J6Q892</accession>
<gene>
    <name evidence="1" type="ORF">ICJ83_09975</name>
</gene>
<proteinExistence type="predicted"/>
<evidence type="ECO:0000313" key="2">
    <source>
        <dbReference type="Proteomes" id="UP000600588"/>
    </source>
</evidence>
<dbReference type="EMBL" id="JACVXB010000003">
    <property type="protein sequence ID" value="MBD0832460.1"/>
    <property type="molecule type" value="Genomic_DNA"/>
</dbReference>
<dbReference type="AlphaFoldDB" id="A0A8J6Q892"/>
<dbReference type="RefSeq" id="WP_188230232.1">
    <property type="nucleotide sequence ID" value="NZ_JACVXB010000003.1"/>
</dbReference>
<keyword evidence="2" id="KW-1185">Reference proteome</keyword>
<comment type="caution">
    <text evidence="1">The sequence shown here is derived from an EMBL/GenBank/DDBJ whole genome shotgun (WGS) entry which is preliminary data.</text>
</comment>
<dbReference type="InterPro" id="IPR045767">
    <property type="entry name" value="DUF6134"/>
</dbReference>
<protein>
    <submittedName>
        <fullName evidence="1">Uncharacterized protein</fullName>
    </submittedName>
</protein>